<name>A0A834XGZ4_9FABA</name>
<evidence type="ECO:0000256" key="1">
    <source>
        <dbReference type="SAM" id="MobiDB-lite"/>
    </source>
</evidence>
<comment type="caution">
    <text evidence="2">The sequence shown here is derived from an EMBL/GenBank/DDBJ whole genome shotgun (WGS) entry which is preliminary data.</text>
</comment>
<protein>
    <submittedName>
        <fullName evidence="2">Uncharacterized protein</fullName>
    </submittedName>
</protein>
<sequence>MESVKTPSSEKANNGGEQKQRCVGRKALSERRREASEFRVKFLRAKISYGR</sequence>
<evidence type="ECO:0000313" key="2">
    <source>
        <dbReference type="EMBL" id="KAF7844189.1"/>
    </source>
</evidence>
<feature type="compositionally biased region" description="Polar residues" evidence="1">
    <location>
        <begin position="1"/>
        <end position="17"/>
    </location>
</feature>
<proteinExistence type="predicted"/>
<dbReference type="EMBL" id="JAAIUW010000001">
    <property type="protein sequence ID" value="KAF7844189.1"/>
    <property type="molecule type" value="Genomic_DNA"/>
</dbReference>
<organism evidence="2 3">
    <name type="scientific">Senna tora</name>
    <dbReference type="NCBI Taxonomy" id="362788"/>
    <lineage>
        <taxon>Eukaryota</taxon>
        <taxon>Viridiplantae</taxon>
        <taxon>Streptophyta</taxon>
        <taxon>Embryophyta</taxon>
        <taxon>Tracheophyta</taxon>
        <taxon>Spermatophyta</taxon>
        <taxon>Magnoliopsida</taxon>
        <taxon>eudicotyledons</taxon>
        <taxon>Gunneridae</taxon>
        <taxon>Pentapetalae</taxon>
        <taxon>rosids</taxon>
        <taxon>fabids</taxon>
        <taxon>Fabales</taxon>
        <taxon>Fabaceae</taxon>
        <taxon>Caesalpinioideae</taxon>
        <taxon>Cassia clade</taxon>
        <taxon>Senna</taxon>
    </lineage>
</organism>
<evidence type="ECO:0000313" key="3">
    <source>
        <dbReference type="Proteomes" id="UP000634136"/>
    </source>
</evidence>
<dbReference type="Proteomes" id="UP000634136">
    <property type="component" value="Unassembled WGS sequence"/>
</dbReference>
<accession>A0A834XGZ4</accession>
<reference evidence="2" key="1">
    <citation type="submission" date="2020-09" db="EMBL/GenBank/DDBJ databases">
        <title>Genome-Enabled Discovery of Anthraquinone Biosynthesis in Senna tora.</title>
        <authorList>
            <person name="Kang S.-H."/>
            <person name="Pandey R.P."/>
            <person name="Lee C.-M."/>
            <person name="Sim J.-S."/>
            <person name="Jeong J.-T."/>
            <person name="Choi B.-S."/>
            <person name="Jung M."/>
            <person name="Ginzburg D."/>
            <person name="Zhao K."/>
            <person name="Won S.Y."/>
            <person name="Oh T.-J."/>
            <person name="Yu Y."/>
            <person name="Kim N.-H."/>
            <person name="Lee O.R."/>
            <person name="Lee T.-H."/>
            <person name="Bashyal P."/>
            <person name="Kim T.-S."/>
            <person name="Lee W.-H."/>
            <person name="Kawkins C."/>
            <person name="Kim C.-K."/>
            <person name="Kim J.S."/>
            <person name="Ahn B.O."/>
            <person name="Rhee S.Y."/>
            <person name="Sohng J.K."/>
        </authorList>
    </citation>
    <scope>NUCLEOTIDE SEQUENCE</scope>
    <source>
        <tissue evidence="2">Leaf</tissue>
    </source>
</reference>
<gene>
    <name evidence="2" type="ORF">G2W53_001094</name>
</gene>
<keyword evidence="3" id="KW-1185">Reference proteome</keyword>
<dbReference type="AlphaFoldDB" id="A0A834XGZ4"/>
<feature type="region of interest" description="Disordered" evidence="1">
    <location>
        <begin position="1"/>
        <end position="35"/>
    </location>
</feature>